<protein>
    <submittedName>
        <fullName evidence="1">Uncharacterized protein</fullName>
    </submittedName>
</protein>
<reference evidence="1" key="2">
    <citation type="submission" date="2023-05" db="EMBL/GenBank/DDBJ databases">
        <authorList>
            <consortium name="Lawrence Berkeley National Laboratory"/>
            <person name="Steindorff A."/>
            <person name="Hensen N."/>
            <person name="Bonometti L."/>
            <person name="Westerberg I."/>
            <person name="Brannstrom I.O."/>
            <person name="Guillou S."/>
            <person name="Cros-Aarteil S."/>
            <person name="Calhoun S."/>
            <person name="Haridas S."/>
            <person name="Kuo A."/>
            <person name="Mondo S."/>
            <person name="Pangilinan J."/>
            <person name="Riley R."/>
            <person name="Labutti K."/>
            <person name="Andreopoulos B."/>
            <person name="Lipzen A."/>
            <person name="Chen C."/>
            <person name="Yanf M."/>
            <person name="Daum C."/>
            <person name="Ng V."/>
            <person name="Clum A."/>
            <person name="Ohm R."/>
            <person name="Martin F."/>
            <person name="Silar P."/>
            <person name="Natvig D."/>
            <person name="Lalanne C."/>
            <person name="Gautier V."/>
            <person name="Ament-Velasquez S.L."/>
            <person name="Kruys A."/>
            <person name="Hutchinson M.I."/>
            <person name="Powell A.J."/>
            <person name="Barry K."/>
            <person name="Miller A.N."/>
            <person name="Grigoriev I.V."/>
            <person name="Debuchy R."/>
            <person name="Gladieux P."/>
            <person name="Thoren M.H."/>
            <person name="Johannesson H."/>
        </authorList>
    </citation>
    <scope>NUCLEOTIDE SEQUENCE</scope>
    <source>
        <strain evidence="1">CBS 731.68</strain>
    </source>
</reference>
<organism evidence="1 2">
    <name type="scientific">Parathielavia appendiculata</name>
    <dbReference type="NCBI Taxonomy" id="2587402"/>
    <lineage>
        <taxon>Eukaryota</taxon>
        <taxon>Fungi</taxon>
        <taxon>Dikarya</taxon>
        <taxon>Ascomycota</taxon>
        <taxon>Pezizomycotina</taxon>
        <taxon>Sordariomycetes</taxon>
        <taxon>Sordariomycetidae</taxon>
        <taxon>Sordariales</taxon>
        <taxon>Chaetomiaceae</taxon>
        <taxon>Parathielavia</taxon>
    </lineage>
</organism>
<sequence length="165" mass="17996">LPPPPPAPELGQPCSQSQGDCAGNLTCIPLSPNCTDWSDPICSGTCQDLTSSLHPPPQIYTLCGGWALYDDCDERREMCVADPRHAASECGPACDGPGVCWPFADVCQDIGGEEAGEEMRKMKCPEGKVCFKDMFCLPLRFGSDHYEKSKLEEVTRTDQDGYQED</sequence>
<dbReference type="GeneID" id="87824547"/>
<dbReference type="AlphaFoldDB" id="A0AAN6Z131"/>
<accession>A0AAN6Z131</accession>
<evidence type="ECO:0000313" key="1">
    <source>
        <dbReference type="EMBL" id="KAK4121491.1"/>
    </source>
</evidence>
<comment type="caution">
    <text evidence="1">The sequence shown here is derived from an EMBL/GenBank/DDBJ whole genome shotgun (WGS) entry which is preliminary data.</text>
</comment>
<gene>
    <name evidence="1" type="ORF">N657DRAFT_535992</name>
</gene>
<proteinExistence type="predicted"/>
<feature type="non-terminal residue" evidence="1">
    <location>
        <position position="1"/>
    </location>
</feature>
<evidence type="ECO:0000313" key="2">
    <source>
        <dbReference type="Proteomes" id="UP001302602"/>
    </source>
</evidence>
<dbReference type="EMBL" id="MU853233">
    <property type="protein sequence ID" value="KAK4121491.1"/>
    <property type="molecule type" value="Genomic_DNA"/>
</dbReference>
<name>A0AAN6Z131_9PEZI</name>
<feature type="non-terminal residue" evidence="1">
    <location>
        <position position="165"/>
    </location>
</feature>
<dbReference type="Proteomes" id="UP001302602">
    <property type="component" value="Unassembled WGS sequence"/>
</dbReference>
<dbReference type="RefSeq" id="XP_062645262.1">
    <property type="nucleotide sequence ID" value="XM_062787777.1"/>
</dbReference>
<reference evidence="1" key="1">
    <citation type="journal article" date="2023" name="Mol. Phylogenet. Evol.">
        <title>Genome-scale phylogeny and comparative genomics of the fungal order Sordariales.</title>
        <authorList>
            <person name="Hensen N."/>
            <person name="Bonometti L."/>
            <person name="Westerberg I."/>
            <person name="Brannstrom I.O."/>
            <person name="Guillou S."/>
            <person name="Cros-Aarteil S."/>
            <person name="Calhoun S."/>
            <person name="Haridas S."/>
            <person name="Kuo A."/>
            <person name="Mondo S."/>
            <person name="Pangilinan J."/>
            <person name="Riley R."/>
            <person name="LaButti K."/>
            <person name="Andreopoulos B."/>
            <person name="Lipzen A."/>
            <person name="Chen C."/>
            <person name="Yan M."/>
            <person name="Daum C."/>
            <person name="Ng V."/>
            <person name="Clum A."/>
            <person name="Steindorff A."/>
            <person name="Ohm R.A."/>
            <person name="Martin F."/>
            <person name="Silar P."/>
            <person name="Natvig D.O."/>
            <person name="Lalanne C."/>
            <person name="Gautier V."/>
            <person name="Ament-Velasquez S.L."/>
            <person name="Kruys A."/>
            <person name="Hutchinson M.I."/>
            <person name="Powell A.J."/>
            <person name="Barry K."/>
            <person name="Miller A.N."/>
            <person name="Grigoriev I.V."/>
            <person name="Debuchy R."/>
            <person name="Gladieux P."/>
            <person name="Hiltunen Thoren M."/>
            <person name="Johannesson H."/>
        </authorList>
    </citation>
    <scope>NUCLEOTIDE SEQUENCE</scope>
    <source>
        <strain evidence="1">CBS 731.68</strain>
    </source>
</reference>
<keyword evidence="2" id="KW-1185">Reference proteome</keyword>